<proteinExistence type="inferred from homology"/>
<comment type="caution">
    <text evidence="4">The sequence shown here is derived from an EMBL/GenBank/DDBJ whole genome shotgun (WGS) entry which is preliminary data.</text>
</comment>
<gene>
    <name evidence="4" type="ORF">FHS29_007310</name>
</gene>
<accession>A0A841CQI7</accession>
<dbReference type="PROSITE" id="PS50801">
    <property type="entry name" value="STAS"/>
    <property type="match status" value="1"/>
</dbReference>
<dbReference type="Gene3D" id="3.30.750.24">
    <property type="entry name" value="STAS domain"/>
    <property type="match status" value="1"/>
</dbReference>
<comment type="similarity">
    <text evidence="1 2">Belongs to the anti-sigma-factor antagonist family.</text>
</comment>
<dbReference type="NCBIfam" id="TIGR00377">
    <property type="entry name" value="ant_ant_sig"/>
    <property type="match status" value="1"/>
</dbReference>
<evidence type="ECO:0000256" key="2">
    <source>
        <dbReference type="RuleBase" id="RU003749"/>
    </source>
</evidence>
<dbReference type="InterPro" id="IPR002645">
    <property type="entry name" value="STAS_dom"/>
</dbReference>
<dbReference type="SUPFAM" id="SSF52091">
    <property type="entry name" value="SpoIIaa-like"/>
    <property type="match status" value="1"/>
</dbReference>
<dbReference type="InterPro" id="IPR036513">
    <property type="entry name" value="STAS_dom_sf"/>
</dbReference>
<dbReference type="CDD" id="cd07043">
    <property type="entry name" value="STAS_anti-anti-sigma_factors"/>
    <property type="match status" value="1"/>
</dbReference>
<dbReference type="AlphaFoldDB" id="A0A841CQI7"/>
<dbReference type="Proteomes" id="UP000547510">
    <property type="component" value="Unassembled WGS sequence"/>
</dbReference>
<evidence type="ECO:0000256" key="1">
    <source>
        <dbReference type="ARBA" id="ARBA00009013"/>
    </source>
</evidence>
<dbReference type="Pfam" id="PF01740">
    <property type="entry name" value="STAS"/>
    <property type="match status" value="1"/>
</dbReference>
<organism evidence="4 5">
    <name type="scientific">Saccharothrix tamanrassetensis</name>
    <dbReference type="NCBI Taxonomy" id="1051531"/>
    <lineage>
        <taxon>Bacteria</taxon>
        <taxon>Bacillati</taxon>
        <taxon>Actinomycetota</taxon>
        <taxon>Actinomycetes</taxon>
        <taxon>Pseudonocardiales</taxon>
        <taxon>Pseudonocardiaceae</taxon>
        <taxon>Saccharothrix</taxon>
    </lineage>
</organism>
<dbReference type="PANTHER" id="PTHR33495">
    <property type="entry name" value="ANTI-SIGMA FACTOR ANTAGONIST TM_1081-RELATED-RELATED"/>
    <property type="match status" value="1"/>
</dbReference>
<dbReference type="EMBL" id="JACHJN010000020">
    <property type="protein sequence ID" value="MBB5960682.1"/>
    <property type="molecule type" value="Genomic_DNA"/>
</dbReference>
<dbReference type="RefSeq" id="WP_184699088.1">
    <property type="nucleotide sequence ID" value="NZ_JACHJN010000020.1"/>
</dbReference>
<dbReference type="GO" id="GO:0043856">
    <property type="term" value="F:anti-sigma factor antagonist activity"/>
    <property type="evidence" value="ECO:0007669"/>
    <property type="project" value="InterPro"/>
</dbReference>
<feature type="domain" description="STAS" evidence="3">
    <location>
        <begin position="9"/>
        <end position="120"/>
    </location>
</feature>
<evidence type="ECO:0000313" key="4">
    <source>
        <dbReference type="EMBL" id="MBB5960682.1"/>
    </source>
</evidence>
<evidence type="ECO:0000313" key="5">
    <source>
        <dbReference type="Proteomes" id="UP000547510"/>
    </source>
</evidence>
<protein>
    <recommendedName>
        <fullName evidence="2">Anti-sigma factor antagonist</fullName>
    </recommendedName>
</protein>
<sequence length="127" mass="13804">MTFSSSEYLQVESGSRGPAVVVRVAGELDMHTSEVLERELRQAVDSVLPPAPVVLDLDGVTFMGSPGLSLMLEQHVRCAGRGSQFRVVASHRAVLRPLELTELDNVFAVLPTVEQALVIPEQDTPRP</sequence>
<dbReference type="InterPro" id="IPR003658">
    <property type="entry name" value="Anti-sigma_ant"/>
</dbReference>
<dbReference type="PANTHER" id="PTHR33495:SF2">
    <property type="entry name" value="ANTI-SIGMA FACTOR ANTAGONIST TM_1081-RELATED"/>
    <property type="match status" value="1"/>
</dbReference>
<name>A0A841CQI7_9PSEU</name>
<evidence type="ECO:0000259" key="3">
    <source>
        <dbReference type="PROSITE" id="PS50801"/>
    </source>
</evidence>
<reference evidence="4 5" key="1">
    <citation type="submission" date="2020-08" db="EMBL/GenBank/DDBJ databases">
        <title>Genomic Encyclopedia of Type Strains, Phase III (KMG-III): the genomes of soil and plant-associated and newly described type strains.</title>
        <authorList>
            <person name="Whitman W."/>
        </authorList>
    </citation>
    <scope>NUCLEOTIDE SEQUENCE [LARGE SCALE GENOMIC DNA]</scope>
    <source>
        <strain evidence="4 5">CECT 8640</strain>
    </source>
</reference>
<keyword evidence="5" id="KW-1185">Reference proteome</keyword>